<comment type="caution">
    <text evidence="1">The sequence shown here is derived from an EMBL/GenBank/DDBJ whole genome shotgun (WGS) entry which is preliminary data.</text>
</comment>
<evidence type="ECO:0000313" key="2">
    <source>
        <dbReference type="Proteomes" id="UP000639772"/>
    </source>
</evidence>
<dbReference type="Proteomes" id="UP000639772">
    <property type="component" value="Chromosome 1"/>
</dbReference>
<sequence>MRKSVNCKAIFPMEKLSNNVEQSKKEYADFMDKGCRGLQGPNLLKPTCLQIAHHCLVGSFSWKKK</sequence>
<dbReference type="EMBL" id="JADCNM010000001">
    <property type="protein sequence ID" value="KAG0501632.1"/>
    <property type="molecule type" value="Genomic_DNA"/>
</dbReference>
<evidence type="ECO:0000313" key="1">
    <source>
        <dbReference type="EMBL" id="KAG0501632.1"/>
    </source>
</evidence>
<organism evidence="1 2">
    <name type="scientific">Vanilla planifolia</name>
    <name type="common">Vanilla</name>
    <dbReference type="NCBI Taxonomy" id="51239"/>
    <lineage>
        <taxon>Eukaryota</taxon>
        <taxon>Viridiplantae</taxon>
        <taxon>Streptophyta</taxon>
        <taxon>Embryophyta</taxon>
        <taxon>Tracheophyta</taxon>
        <taxon>Spermatophyta</taxon>
        <taxon>Magnoliopsida</taxon>
        <taxon>Liliopsida</taxon>
        <taxon>Asparagales</taxon>
        <taxon>Orchidaceae</taxon>
        <taxon>Vanilloideae</taxon>
        <taxon>Vanilleae</taxon>
        <taxon>Vanilla</taxon>
    </lineage>
</organism>
<dbReference type="AlphaFoldDB" id="A0A835SDC9"/>
<gene>
    <name evidence="1" type="ORF">HPP92_001704</name>
</gene>
<name>A0A835SDC9_VANPL</name>
<reference evidence="1 2" key="1">
    <citation type="journal article" date="2020" name="Nat. Food">
        <title>A phased Vanilla planifolia genome enables genetic improvement of flavour and production.</title>
        <authorList>
            <person name="Hasing T."/>
            <person name="Tang H."/>
            <person name="Brym M."/>
            <person name="Khazi F."/>
            <person name="Huang T."/>
            <person name="Chambers A.H."/>
        </authorList>
    </citation>
    <scope>NUCLEOTIDE SEQUENCE [LARGE SCALE GENOMIC DNA]</scope>
    <source>
        <tissue evidence="1">Leaf</tissue>
    </source>
</reference>
<accession>A0A835SDC9</accession>
<proteinExistence type="predicted"/>
<protein>
    <submittedName>
        <fullName evidence="1">Uncharacterized protein</fullName>
    </submittedName>
</protein>